<gene>
    <name evidence="8" type="ORF">HMPREF0179_01502</name>
</gene>
<comment type="similarity">
    <text evidence="3 6">Belongs to the MoeA family.</text>
</comment>
<evidence type="ECO:0000256" key="5">
    <source>
        <dbReference type="ARBA" id="ARBA00047317"/>
    </source>
</evidence>
<dbReference type="PANTHER" id="PTHR10192:SF5">
    <property type="entry name" value="GEPHYRIN"/>
    <property type="match status" value="1"/>
</dbReference>
<keyword evidence="6" id="KW-0479">Metal-binding</keyword>
<comment type="cofactor">
    <cofactor evidence="6">
        <name>Mg(2+)</name>
        <dbReference type="ChEBI" id="CHEBI:18420"/>
    </cofactor>
</comment>
<dbReference type="Gene3D" id="3.40.980.10">
    <property type="entry name" value="MoaB/Mog-like domain"/>
    <property type="match status" value="1"/>
</dbReference>
<evidence type="ECO:0000259" key="7">
    <source>
        <dbReference type="SMART" id="SM00852"/>
    </source>
</evidence>
<dbReference type="UniPathway" id="UPA00344"/>
<sequence>MQKDFLHVLPVGEVISRLLDVSPLPQESKRLDKLSGGPILAETVMATETLPPANRSGMDGYAVQASDLFGASEANPVWLDCVGEIAIDRPPNFTLQSGQCAAIVTGGYLPEGADAVIMVEHTKPFGAGVIEMRRSVAPGEYVMQKGDDAQEGTPLLERGTKLRAQEIGLLAALGITEVPVIRRPRVSILSTGDELVSPEQTPRPGQIRDVNTLALSAMLRPVADVSTFGIAPDRLGPLTASLKAALAGENGLPADVVFLSGGSSIGVRDLTLEALQSLGDTEILCHGVALSPGKPLILARCGQTLVWGLPGQVASAQVVMHVLGVPFLRHLAGHSLMAQFFGKGNFRYGHAFDQTFWPSRQAILSRNIASRQGREDYIRVRLEHQANGLPRAVPVPGLSGLLRTLLDSEGLVRISARIEGLEAGTPVDVLLFES</sequence>
<keyword evidence="6" id="KW-0500">Molybdenum</keyword>
<dbReference type="InterPro" id="IPR036425">
    <property type="entry name" value="MoaB/Mog-like_dom_sf"/>
</dbReference>
<dbReference type="HOGENOM" id="CLU_010186_7_2_7"/>
<feature type="domain" description="MoaB/Mog" evidence="7">
    <location>
        <begin position="187"/>
        <end position="330"/>
    </location>
</feature>
<dbReference type="STRING" id="563192.HMPREF0179_01502"/>
<evidence type="ECO:0000256" key="2">
    <source>
        <dbReference type="ARBA" id="ARBA00005046"/>
    </source>
</evidence>
<dbReference type="GO" id="GO:0061599">
    <property type="term" value="F:molybdopterin molybdotransferase activity"/>
    <property type="evidence" value="ECO:0007669"/>
    <property type="project" value="UniProtKB-UniRule"/>
</dbReference>
<keyword evidence="9" id="KW-1185">Reference proteome</keyword>
<dbReference type="GeneID" id="78086623"/>
<dbReference type="SUPFAM" id="SSF63867">
    <property type="entry name" value="MoeA C-terminal domain-like"/>
    <property type="match status" value="1"/>
</dbReference>
<dbReference type="Pfam" id="PF03454">
    <property type="entry name" value="MoeA_C"/>
    <property type="match status" value="1"/>
</dbReference>
<comment type="function">
    <text evidence="1 6">Catalyzes the insertion of molybdate into adenylated molybdopterin with the concomitant release of AMP.</text>
</comment>
<dbReference type="InterPro" id="IPR036135">
    <property type="entry name" value="MoeA_linker/N_sf"/>
</dbReference>
<dbReference type="Gene3D" id="2.170.190.11">
    <property type="entry name" value="Molybdopterin biosynthesis moea protein, domain 3"/>
    <property type="match status" value="1"/>
</dbReference>
<keyword evidence="6" id="KW-0460">Magnesium</keyword>
<evidence type="ECO:0000313" key="8">
    <source>
        <dbReference type="EMBL" id="EFV44601.1"/>
    </source>
</evidence>
<keyword evidence="6" id="KW-0808">Transferase</keyword>
<dbReference type="NCBIfam" id="NF045515">
    <property type="entry name" value="Glp_gephyrin"/>
    <property type="match status" value="1"/>
</dbReference>
<dbReference type="SMART" id="SM00852">
    <property type="entry name" value="MoCF_biosynth"/>
    <property type="match status" value="1"/>
</dbReference>
<dbReference type="InterPro" id="IPR001453">
    <property type="entry name" value="MoaB/Mog_dom"/>
</dbReference>
<comment type="catalytic activity">
    <reaction evidence="5">
        <text>adenylyl-molybdopterin + molybdate = Mo-molybdopterin + AMP + H(+)</text>
        <dbReference type="Rhea" id="RHEA:35047"/>
        <dbReference type="ChEBI" id="CHEBI:15378"/>
        <dbReference type="ChEBI" id="CHEBI:36264"/>
        <dbReference type="ChEBI" id="CHEBI:62727"/>
        <dbReference type="ChEBI" id="CHEBI:71302"/>
        <dbReference type="ChEBI" id="CHEBI:456215"/>
        <dbReference type="EC" id="2.10.1.1"/>
    </reaction>
</comment>
<dbReference type="EMBL" id="ADCP02000001">
    <property type="protein sequence ID" value="EFV44601.1"/>
    <property type="molecule type" value="Genomic_DNA"/>
</dbReference>
<dbReference type="RefSeq" id="WP_005026759.1">
    <property type="nucleotide sequence ID" value="NZ_KE150238.1"/>
</dbReference>
<comment type="caution">
    <text evidence="8">The sequence shown here is derived from an EMBL/GenBank/DDBJ whole genome shotgun (WGS) entry which is preliminary data.</text>
</comment>
<dbReference type="InterPro" id="IPR036688">
    <property type="entry name" value="MoeA_C_domain_IV_sf"/>
</dbReference>
<dbReference type="GO" id="GO:0006777">
    <property type="term" value="P:Mo-molybdopterin cofactor biosynthetic process"/>
    <property type="evidence" value="ECO:0007669"/>
    <property type="project" value="UniProtKB-UniRule"/>
</dbReference>
<dbReference type="PANTHER" id="PTHR10192">
    <property type="entry name" value="MOLYBDOPTERIN BIOSYNTHESIS PROTEIN"/>
    <property type="match status" value="1"/>
</dbReference>
<name>E5Y5N9_BILW3</name>
<proteinExistence type="inferred from homology"/>
<evidence type="ECO:0000256" key="1">
    <source>
        <dbReference type="ARBA" id="ARBA00002901"/>
    </source>
</evidence>
<organism evidence="8 9">
    <name type="scientific">Bilophila wadsworthia (strain 3_1_6)</name>
    <dbReference type="NCBI Taxonomy" id="563192"/>
    <lineage>
        <taxon>Bacteria</taxon>
        <taxon>Pseudomonadati</taxon>
        <taxon>Thermodesulfobacteriota</taxon>
        <taxon>Desulfovibrionia</taxon>
        <taxon>Desulfovibrionales</taxon>
        <taxon>Desulfovibrionaceae</taxon>
        <taxon>Bilophila</taxon>
    </lineage>
</organism>
<keyword evidence="4 6" id="KW-0501">Molybdenum cofactor biosynthesis</keyword>
<dbReference type="Pfam" id="PF00994">
    <property type="entry name" value="MoCF_biosynth"/>
    <property type="match status" value="1"/>
</dbReference>
<dbReference type="GO" id="GO:0005829">
    <property type="term" value="C:cytosol"/>
    <property type="evidence" value="ECO:0007669"/>
    <property type="project" value="TreeGrafter"/>
</dbReference>
<dbReference type="Pfam" id="PF03453">
    <property type="entry name" value="MoeA_N"/>
    <property type="match status" value="1"/>
</dbReference>
<dbReference type="OrthoDB" id="9804758at2"/>
<dbReference type="InterPro" id="IPR005110">
    <property type="entry name" value="MoeA_linker/N"/>
</dbReference>
<dbReference type="SUPFAM" id="SSF53218">
    <property type="entry name" value="Molybdenum cofactor biosynthesis proteins"/>
    <property type="match status" value="1"/>
</dbReference>
<evidence type="ECO:0000313" key="9">
    <source>
        <dbReference type="Proteomes" id="UP000006034"/>
    </source>
</evidence>
<dbReference type="CDD" id="cd00887">
    <property type="entry name" value="MoeA"/>
    <property type="match status" value="1"/>
</dbReference>
<dbReference type="GO" id="GO:0046872">
    <property type="term" value="F:metal ion binding"/>
    <property type="evidence" value="ECO:0007669"/>
    <property type="project" value="UniProtKB-UniRule"/>
</dbReference>
<dbReference type="Gene3D" id="2.40.340.10">
    <property type="entry name" value="MoeA, C-terminal, domain IV"/>
    <property type="match status" value="1"/>
</dbReference>
<evidence type="ECO:0000256" key="4">
    <source>
        <dbReference type="ARBA" id="ARBA00023150"/>
    </source>
</evidence>
<dbReference type="EC" id="2.10.1.1" evidence="6"/>
<dbReference type="AlphaFoldDB" id="E5Y5N9"/>
<dbReference type="SUPFAM" id="SSF63882">
    <property type="entry name" value="MoeA N-terminal region -like"/>
    <property type="match status" value="1"/>
</dbReference>
<dbReference type="eggNOG" id="COG0303">
    <property type="taxonomic scope" value="Bacteria"/>
</dbReference>
<protein>
    <recommendedName>
        <fullName evidence="6">Molybdopterin molybdenumtransferase</fullName>
        <ecNumber evidence="6">2.10.1.1</ecNumber>
    </recommendedName>
</protein>
<dbReference type="Gene3D" id="3.90.105.10">
    <property type="entry name" value="Molybdopterin biosynthesis moea protein, domain 2"/>
    <property type="match status" value="1"/>
</dbReference>
<comment type="pathway">
    <text evidence="2 6">Cofactor biosynthesis; molybdopterin biosynthesis.</text>
</comment>
<evidence type="ECO:0000256" key="3">
    <source>
        <dbReference type="ARBA" id="ARBA00010763"/>
    </source>
</evidence>
<reference evidence="8 9" key="2">
    <citation type="submission" date="2013-04" db="EMBL/GenBank/DDBJ databases">
        <title>The Genome Sequence of Bilophila wadsworthia 3_1_6.</title>
        <authorList>
            <consortium name="The Broad Institute Genomics Platform"/>
            <person name="Earl A."/>
            <person name="Ward D."/>
            <person name="Feldgarden M."/>
            <person name="Gevers D."/>
            <person name="Sibley C."/>
            <person name="Strauss J."/>
            <person name="Allen-Vercoe E."/>
            <person name="Walker B."/>
            <person name="Young S."/>
            <person name="Zeng Q."/>
            <person name="Gargeya S."/>
            <person name="Fitzgerald M."/>
            <person name="Haas B."/>
            <person name="Abouelleil A."/>
            <person name="Allen A.W."/>
            <person name="Alvarado L."/>
            <person name="Arachchi H.M."/>
            <person name="Berlin A.M."/>
            <person name="Chapman S.B."/>
            <person name="Gainer-Dewar J."/>
            <person name="Goldberg J."/>
            <person name="Griggs A."/>
            <person name="Gujja S."/>
            <person name="Hansen M."/>
            <person name="Howarth C."/>
            <person name="Imamovic A."/>
            <person name="Ireland A."/>
            <person name="Larimer J."/>
            <person name="McCowan C."/>
            <person name="Murphy C."/>
            <person name="Pearson M."/>
            <person name="Poon T.W."/>
            <person name="Priest M."/>
            <person name="Roberts A."/>
            <person name="Saif S."/>
            <person name="Shea T."/>
            <person name="Sisk P."/>
            <person name="Sykes S."/>
            <person name="Wortman J."/>
            <person name="Nusbaum C."/>
            <person name="Birren B."/>
        </authorList>
    </citation>
    <scope>NUCLEOTIDE SEQUENCE [LARGE SCALE GENOMIC DNA]</scope>
    <source>
        <strain evidence="8 9">3_1_6</strain>
    </source>
</reference>
<reference evidence="8 9" key="1">
    <citation type="submission" date="2010-10" db="EMBL/GenBank/DDBJ databases">
        <authorList>
            <consortium name="The Broad Institute Genome Sequencing Platform"/>
            <person name="Ward D."/>
            <person name="Earl A."/>
            <person name="Feldgarden M."/>
            <person name="Young S.K."/>
            <person name="Gargeya S."/>
            <person name="Zeng Q."/>
            <person name="Alvarado L."/>
            <person name="Berlin A."/>
            <person name="Bochicchio J."/>
            <person name="Chapman S.B."/>
            <person name="Chen Z."/>
            <person name="Freedman E."/>
            <person name="Gellesch M."/>
            <person name="Goldberg J."/>
            <person name="Griggs A."/>
            <person name="Gujja S."/>
            <person name="Heilman E."/>
            <person name="Heiman D."/>
            <person name="Howarth C."/>
            <person name="Mehta T."/>
            <person name="Neiman D."/>
            <person name="Pearson M."/>
            <person name="Roberts A."/>
            <person name="Saif S."/>
            <person name="Shea T."/>
            <person name="Shenoy N."/>
            <person name="Sisk P."/>
            <person name="Stolte C."/>
            <person name="Sykes S."/>
            <person name="White J."/>
            <person name="Yandava C."/>
            <person name="Allen-Vercoe E."/>
            <person name="Sibley C."/>
            <person name="Ambrose C.E."/>
            <person name="Strauss J."/>
            <person name="Daigneault M."/>
            <person name="Haas B."/>
            <person name="Nusbaum C."/>
            <person name="Birren B."/>
        </authorList>
    </citation>
    <scope>NUCLEOTIDE SEQUENCE [LARGE SCALE GENOMIC DNA]</scope>
    <source>
        <strain evidence="8 9">3_1_6</strain>
    </source>
</reference>
<dbReference type="Proteomes" id="UP000006034">
    <property type="component" value="Unassembled WGS sequence"/>
</dbReference>
<evidence type="ECO:0000256" key="6">
    <source>
        <dbReference type="RuleBase" id="RU365090"/>
    </source>
</evidence>
<dbReference type="InterPro" id="IPR038987">
    <property type="entry name" value="MoeA-like"/>
</dbReference>
<dbReference type="InterPro" id="IPR005111">
    <property type="entry name" value="MoeA_C_domain_IV"/>
</dbReference>
<accession>E5Y5N9</accession>